<protein>
    <recommendedName>
        <fullName evidence="6">Large ribosomal subunit protein bL21m</fullName>
    </recommendedName>
</protein>
<dbReference type="PANTHER" id="PTHR21349:SF0">
    <property type="entry name" value="LARGE RIBOSOMAL SUBUNIT PROTEIN BL21M"/>
    <property type="match status" value="1"/>
</dbReference>
<evidence type="ECO:0000256" key="2">
    <source>
        <dbReference type="ARBA" id="ARBA00022730"/>
    </source>
</evidence>
<organism evidence="8 9">
    <name type="scientific">Seminavis robusta</name>
    <dbReference type="NCBI Taxonomy" id="568900"/>
    <lineage>
        <taxon>Eukaryota</taxon>
        <taxon>Sar</taxon>
        <taxon>Stramenopiles</taxon>
        <taxon>Ochrophyta</taxon>
        <taxon>Bacillariophyta</taxon>
        <taxon>Bacillariophyceae</taxon>
        <taxon>Bacillariophycidae</taxon>
        <taxon>Naviculales</taxon>
        <taxon>Naviculaceae</taxon>
        <taxon>Seminavis</taxon>
    </lineage>
</organism>
<evidence type="ECO:0000256" key="3">
    <source>
        <dbReference type="ARBA" id="ARBA00022884"/>
    </source>
</evidence>
<keyword evidence="5" id="KW-0687">Ribonucleoprotein</keyword>
<comment type="similarity">
    <text evidence="1">Belongs to the bacterial ribosomal protein bL21 family.</text>
</comment>
<evidence type="ECO:0000313" key="9">
    <source>
        <dbReference type="Proteomes" id="UP001153069"/>
    </source>
</evidence>
<dbReference type="NCBIfam" id="TIGR00061">
    <property type="entry name" value="L21"/>
    <property type="match status" value="1"/>
</dbReference>
<dbReference type="GO" id="GO:0019843">
    <property type="term" value="F:rRNA binding"/>
    <property type="evidence" value="ECO:0007669"/>
    <property type="project" value="UniProtKB-KW"/>
</dbReference>
<dbReference type="InterPro" id="IPR036164">
    <property type="entry name" value="bL21-like_sf"/>
</dbReference>
<dbReference type="GO" id="GO:0006412">
    <property type="term" value="P:translation"/>
    <property type="evidence" value="ECO:0007669"/>
    <property type="project" value="InterPro"/>
</dbReference>
<comment type="caution">
    <text evidence="8">The sequence shown here is derived from an EMBL/GenBank/DDBJ whole genome shotgun (WGS) entry which is preliminary data.</text>
</comment>
<evidence type="ECO:0000256" key="1">
    <source>
        <dbReference type="ARBA" id="ARBA00008563"/>
    </source>
</evidence>
<evidence type="ECO:0000313" key="8">
    <source>
        <dbReference type="EMBL" id="CAB9521172.1"/>
    </source>
</evidence>
<feature type="compositionally biased region" description="Acidic residues" evidence="7">
    <location>
        <begin position="86"/>
        <end position="118"/>
    </location>
</feature>
<keyword evidence="2" id="KW-0699">rRNA-binding</keyword>
<dbReference type="PROSITE" id="PS01169">
    <property type="entry name" value="RIBOSOMAL_L21"/>
    <property type="match status" value="1"/>
</dbReference>
<dbReference type="Pfam" id="PF00829">
    <property type="entry name" value="Ribosomal_L21p"/>
    <property type="match status" value="1"/>
</dbReference>
<dbReference type="InterPro" id="IPR028909">
    <property type="entry name" value="bL21-like"/>
</dbReference>
<evidence type="ECO:0000256" key="6">
    <source>
        <dbReference type="ARBA" id="ARBA00044129"/>
    </source>
</evidence>
<dbReference type="Proteomes" id="UP001153069">
    <property type="component" value="Unassembled WGS sequence"/>
</dbReference>
<dbReference type="InterPro" id="IPR018258">
    <property type="entry name" value="Ribosomal_bL21_CS"/>
</dbReference>
<accession>A0A9N8HQ91</accession>
<dbReference type="SUPFAM" id="SSF141091">
    <property type="entry name" value="L21p-like"/>
    <property type="match status" value="1"/>
</dbReference>
<keyword evidence="4" id="KW-0689">Ribosomal protein</keyword>
<keyword evidence="9" id="KW-1185">Reference proteome</keyword>
<evidence type="ECO:0000256" key="4">
    <source>
        <dbReference type="ARBA" id="ARBA00022980"/>
    </source>
</evidence>
<dbReference type="HAMAP" id="MF_01363">
    <property type="entry name" value="Ribosomal_bL21"/>
    <property type="match status" value="1"/>
</dbReference>
<sequence>MMISSIARQLGTRAHGSAILRRATVANSLIRPLSSNASSRYAVVDHAAAYEESMQGLHGKQLQLAQLEGIGKDDADFDPFLQEELEEDEEDQLAMEGDEDDEEDFEYEPDDNEADEDWPYNNDGSLKWKKSQLVTFRAGAPAGGMFAVVELAGSQHKVTTDDLLVVNVLQPVDLYKVGSVHTLKDVMLVGSSHLTLVGMPYVTGAEVDVMVEEITQDAKVIVFKKRRRKNYKRKKGHRRDVTLLRILDVRPPKEHANHVHVQRENP</sequence>
<dbReference type="AlphaFoldDB" id="A0A9N8HQ91"/>
<name>A0A9N8HQ91_9STRA</name>
<dbReference type="PANTHER" id="PTHR21349">
    <property type="entry name" value="50S RIBOSOMAL PROTEIN L21"/>
    <property type="match status" value="1"/>
</dbReference>
<dbReference type="InterPro" id="IPR001787">
    <property type="entry name" value="Ribosomal_bL21"/>
</dbReference>
<keyword evidence="3" id="KW-0694">RNA-binding</keyword>
<dbReference type="GO" id="GO:0005762">
    <property type="term" value="C:mitochondrial large ribosomal subunit"/>
    <property type="evidence" value="ECO:0007669"/>
    <property type="project" value="TreeGrafter"/>
</dbReference>
<dbReference type="EMBL" id="CAICTM010001168">
    <property type="protein sequence ID" value="CAB9521172.1"/>
    <property type="molecule type" value="Genomic_DNA"/>
</dbReference>
<dbReference type="GO" id="GO:0003735">
    <property type="term" value="F:structural constituent of ribosome"/>
    <property type="evidence" value="ECO:0007669"/>
    <property type="project" value="InterPro"/>
</dbReference>
<gene>
    <name evidence="8" type="ORF">SEMRO_1170_G248760.1</name>
</gene>
<reference evidence="8" key="1">
    <citation type="submission" date="2020-06" db="EMBL/GenBank/DDBJ databases">
        <authorList>
            <consortium name="Plant Systems Biology data submission"/>
        </authorList>
    </citation>
    <scope>NUCLEOTIDE SEQUENCE</scope>
    <source>
        <strain evidence="8">D6</strain>
    </source>
</reference>
<dbReference type="OrthoDB" id="5994at2759"/>
<feature type="region of interest" description="Disordered" evidence="7">
    <location>
        <begin position="86"/>
        <end position="119"/>
    </location>
</feature>
<evidence type="ECO:0000256" key="5">
    <source>
        <dbReference type="ARBA" id="ARBA00023274"/>
    </source>
</evidence>
<evidence type="ECO:0000256" key="7">
    <source>
        <dbReference type="SAM" id="MobiDB-lite"/>
    </source>
</evidence>
<proteinExistence type="inferred from homology"/>